<dbReference type="EMBL" id="SODV01000002">
    <property type="protein sequence ID" value="TDW96407.1"/>
    <property type="molecule type" value="Genomic_DNA"/>
</dbReference>
<dbReference type="OrthoDB" id="194359at2"/>
<dbReference type="Proteomes" id="UP000294498">
    <property type="component" value="Unassembled WGS sequence"/>
</dbReference>
<sequence>MRSHNGMRPQDIVILLKVIIYGEHPWQNKDLASELFLSPAEISLSLQRSAVAGLINPEKRRVHRQTLMEFIEYGLHVVFPVIPGGIVNGLPTAHSHPFIQQFIKSERAYVWPDAMGKVIGESILPLYDNVTHAAAKDDDLYKMLALIDVIRVGKTRELKIAIEELHRIIL</sequence>
<comment type="caution">
    <text evidence="1">The sequence shown here is derived from an EMBL/GenBank/DDBJ whole genome shotgun (WGS) entry which is preliminary data.</text>
</comment>
<reference evidence="1 2" key="1">
    <citation type="submission" date="2019-03" db="EMBL/GenBank/DDBJ databases">
        <title>Genomic Encyclopedia of Type Strains, Phase IV (KMG-IV): sequencing the most valuable type-strain genomes for metagenomic binning, comparative biology and taxonomic classification.</title>
        <authorList>
            <person name="Goeker M."/>
        </authorList>
    </citation>
    <scope>NUCLEOTIDE SEQUENCE [LARGE SCALE GENOMIC DNA]</scope>
    <source>
        <strain evidence="1 2">DSM 100059</strain>
    </source>
</reference>
<dbReference type="RefSeq" id="WP_133996795.1">
    <property type="nucleotide sequence ID" value="NZ_SODV01000002.1"/>
</dbReference>
<protein>
    <submittedName>
        <fullName evidence="1">Uncharacterized protein</fullName>
    </submittedName>
</protein>
<organism evidence="1 2">
    <name type="scientific">Dinghuibacter silviterrae</name>
    <dbReference type="NCBI Taxonomy" id="1539049"/>
    <lineage>
        <taxon>Bacteria</taxon>
        <taxon>Pseudomonadati</taxon>
        <taxon>Bacteroidota</taxon>
        <taxon>Chitinophagia</taxon>
        <taxon>Chitinophagales</taxon>
        <taxon>Chitinophagaceae</taxon>
        <taxon>Dinghuibacter</taxon>
    </lineage>
</organism>
<proteinExistence type="predicted"/>
<keyword evidence="2" id="KW-1185">Reference proteome</keyword>
<evidence type="ECO:0000313" key="2">
    <source>
        <dbReference type="Proteomes" id="UP000294498"/>
    </source>
</evidence>
<accession>A0A4R8DG29</accession>
<name>A0A4R8DG29_9BACT</name>
<gene>
    <name evidence="1" type="ORF">EDB95_4237</name>
</gene>
<evidence type="ECO:0000313" key="1">
    <source>
        <dbReference type="EMBL" id="TDW96407.1"/>
    </source>
</evidence>
<dbReference type="AlphaFoldDB" id="A0A4R8DG29"/>